<organism evidence="1">
    <name type="scientific">Homavirus sp</name>
    <dbReference type="NCBI Taxonomy" id="2487769"/>
    <lineage>
        <taxon>Viruses</taxon>
        <taxon>Varidnaviria</taxon>
        <taxon>Bamfordvirae</taxon>
        <taxon>Nucleocytoviricota</taxon>
        <taxon>Megaviricetes</taxon>
        <taxon>Imitervirales</taxon>
        <taxon>Mimiviridae</taxon>
        <taxon>Klosneuvirinae</taxon>
    </lineage>
</organism>
<accession>A0A3G5A595</accession>
<proteinExistence type="predicted"/>
<evidence type="ECO:0000313" key="1">
    <source>
        <dbReference type="EMBL" id="AYV82397.1"/>
    </source>
</evidence>
<gene>
    <name evidence="1" type="ORF">Homavirus44_4</name>
</gene>
<protein>
    <submittedName>
        <fullName evidence="1">Uncharacterized protein</fullName>
    </submittedName>
</protein>
<name>A0A3G5A595_9VIRU</name>
<dbReference type="EMBL" id="MK072375">
    <property type="protein sequence ID" value="AYV82397.1"/>
    <property type="molecule type" value="Genomic_DNA"/>
</dbReference>
<sequence length="201" mass="24144">MSQLVRQPILQRYIGRTLATRTECEKYDLLEHDIGDRGKQPVVRIGNDPFYESESDIKKETNMFRLSLLQQYLVSREKEMCVEDIKMILQDIINMMKNTNTVISEETLRGGSKITSYQSNHYKQLRYYPTRPLVTSKYPYTIDYAKQRLEEEFSIYEHSYEKKIWISSSRIDYLINYDIENMTYNRPNRIDSDFNKYRYGC</sequence>
<reference evidence="1" key="1">
    <citation type="submission" date="2018-10" db="EMBL/GenBank/DDBJ databases">
        <title>Hidden diversity of soil giant viruses.</title>
        <authorList>
            <person name="Schulz F."/>
            <person name="Alteio L."/>
            <person name="Goudeau D."/>
            <person name="Ryan E.M."/>
            <person name="Malmstrom R.R."/>
            <person name="Blanchard J."/>
            <person name="Woyke T."/>
        </authorList>
    </citation>
    <scope>NUCLEOTIDE SEQUENCE</scope>
    <source>
        <strain evidence="1">HOV1</strain>
    </source>
</reference>